<dbReference type="InterPro" id="IPR041494">
    <property type="entry name" value="PIN7"/>
</dbReference>
<dbReference type="EMBL" id="VLKG01000001">
    <property type="protein sequence ID" value="TWH77307.1"/>
    <property type="molecule type" value="Genomic_DNA"/>
</dbReference>
<dbReference type="OrthoDB" id="9791898at2"/>
<evidence type="ECO:0000313" key="2">
    <source>
        <dbReference type="EMBL" id="TWH77307.1"/>
    </source>
</evidence>
<protein>
    <submittedName>
        <fullName evidence="2">NYN domain-containing protein</fullName>
    </submittedName>
</protein>
<gene>
    <name evidence="2" type="ORF">LX59_00215</name>
</gene>
<name>A0A562J2D6_9GAMM</name>
<evidence type="ECO:0000313" key="3">
    <source>
        <dbReference type="Proteomes" id="UP000319627"/>
    </source>
</evidence>
<dbReference type="RefSeq" id="WP_144569984.1">
    <property type="nucleotide sequence ID" value="NZ_VLKG01000001.1"/>
</dbReference>
<proteinExistence type="predicted"/>
<accession>A0A562J2D6</accession>
<sequence>MDEQIFNESNGHVLLIDLENCPSQINQLQGNLTEYTKIVICHAQSNAKIPLGWVVSLSVAISAGKLIIMKMEKPGKNSADFGICFFAGSLMQELPKNTHFTIVSNDTDLDHAVYLLKAHGRSAERVGIHKNEISQNINEELNMDIAPYCNHLLMYAGNRPAKLESLMNSIRSKYGGTEIVAESIYKQLLSKGCIQIKESKVIYLDDKIKAFRLHN</sequence>
<comment type="caution">
    <text evidence="2">The sequence shown here is derived from an EMBL/GenBank/DDBJ whole genome shotgun (WGS) entry which is preliminary data.</text>
</comment>
<dbReference type="AlphaFoldDB" id="A0A562J2D6"/>
<evidence type="ECO:0000259" key="1">
    <source>
        <dbReference type="Pfam" id="PF18475"/>
    </source>
</evidence>
<reference evidence="2 3" key="1">
    <citation type="submission" date="2019-07" db="EMBL/GenBank/DDBJ databases">
        <title>Genomic Encyclopedia of Type Strains, Phase I: the one thousand microbial genomes (KMG-I) project.</title>
        <authorList>
            <person name="Kyrpides N."/>
        </authorList>
    </citation>
    <scope>NUCLEOTIDE SEQUENCE [LARGE SCALE GENOMIC DNA]</scope>
    <source>
        <strain evidence="2 3">DSM 375</strain>
    </source>
</reference>
<organism evidence="2 3">
    <name type="scientific">Azomonas agilis</name>
    <dbReference type="NCBI Taxonomy" id="116849"/>
    <lineage>
        <taxon>Bacteria</taxon>
        <taxon>Pseudomonadati</taxon>
        <taxon>Pseudomonadota</taxon>
        <taxon>Gammaproteobacteria</taxon>
        <taxon>Pseudomonadales</taxon>
        <taxon>Pseudomonadaceae</taxon>
        <taxon>Azomonas</taxon>
    </lineage>
</organism>
<dbReference type="Proteomes" id="UP000319627">
    <property type="component" value="Unassembled WGS sequence"/>
</dbReference>
<dbReference type="Pfam" id="PF18475">
    <property type="entry name" value="PIN7"/>
    <property type="match status" value="1"/>
</dbReference>
<keyword evidence="3" id="KW-1185">Reference proteome</keyword>
<feature type="domain" description="PIN-like" evidence="1">
    <location>
        <begin position="15"/>
        <end position="120"/>
    </location>
</feature>